<comment type="caution">
    <text evidence="2">The sequence shown here is derived from an EMBL/GenBank/DDBJ whole genome shotgun (WGS) entry which is preliminary data.</text>
</comment>
<dbReference type="EMBL" id="QVLV01000001">
    <property type="protein sequence ID" value="RGE65098.1"/>
    <property type="molecule type" value="Genomic_DNA"/>
</dbReference>
<dbReference type="GO" id="GO:0016787">
    <property type="term" value="F:hydrolase activity"/>
    <property type="evidence" value="ECO:0007669"/>
    <property type="project" value="UniProtKB-ARBA"/>
</dbReference>
<gene>
    <name evidence="3" type="ORF">DWY69_06360</name>
    <name evidence="2" type="ORF">DXC51_01880</name>
</gene>
<name>A0A3E3IDF6_9FIRM</name>
<dbReference type="Pfam" id="PF01663">
    <property type="entry name" value="Phosphodiest"/>
    <property type="match status" value="1"/>
</dbReference>
<keyword evidence="4" id="KW-1185">Reference proteome</keyword>
<evidence type="ECO:0000313" key="3">
    <source>
        <dbReference type="EMBL" id="RGE73100.1"/>
    </source>
</evidence>
<keyword evidence="1" id="KW-1133">Transmembrane helix</keyword>
<organism evidence="2 4">
    <name type="scientific">Eisenbergiella massiliensis</name>
    <dbReference type="NCBI Taxonomy" id="1720294"/>
    <lineage>
        <taxon>Bacteria</taxon>
        <taxon>Bacillati</taxon>
        <taxon>Bacillota</taxon>
        <taxon>Clostridia</taxon>
        <taxon>Lachnospirales</taxon>
        <taxon>Lachnospiraceae</taxon>
        <taxon>Eisenbergiella</taxon>
    </lineage>
</organism>
<dbReference type="SUPFAM" id="SSF53649">
    <property type="entry name" value="Alkaline phosphatase-like"/>
    <property type="match status" value="1"/>
</dbReference>
<dbReference type="EMBL" id="QVLU01000004">
    <property type="protein sequence ID" value="RGE73100.1"/>
    <property type="molecule type" value="Genomic_DNA"/>
</dbReference>
<reference evidence="2 5" key="1">
    <citation type="submission" date="2018-08" db="EMBL/GenBank/DDBJ databases">
        <title>A genome reference for cultivated species of the human gut microbiota.</title>
        <authorList>
            <person name="Zou Y."/>
            <person name="Xue W."/>
            <person name="Luo G."/>
        </authorList>
    </citation>
    <scope>NUCLEOTIDE SEQUENCE [LARGE SCALE GENOMIC DNA]</scope>
    <source>
        <strain evidence="3 5">AF26-4BH</strain>
        <strain evidence="2">TF05-5AC</strain>
    </source>
</reference>
<keyword evidence="1" id="KW-0472">Membrane</keyword>
<evidence type="ECO:0000313" key="2">
    <source>
        <dbReference type="EMBL" id="RGE65098.1"/>
    </source>
</evidence>
<dbReference type="InterPro" id="IPR002591">
    <property type="entry name" value="Phosphodiest/P_Trfase"/>
</dbReference>
<dbReference type="Proteomes" id="UP000260812">
    <property type="component" value="Unassembled WGS sequence"/>
</dbReference>
<sequence>MPEHRLCSGFTDKYLIPHHLPYALPAIRLCIQGGGADGFRHLPGRWNQFLFLWLLAGVPHLFRYVFILGFPVCPGCYFIIYSTKKEINMNEKVILISIDGMRPDGAVGCGHPFVQELMEKSTYTLQGGSVLPPVTLPCHTSMFYGVPPERHGILTNTYTPPVRPVKGIAEQLAASGKVCAAFHNWEPIRHIWQSETMKYTGYINAYQEDNSDSLLTGMLLSLISRKQPDFLFLHLVETDEKGGHDHGWMSPEYLGQLGNALSCAQRIYQAAGNDYHIIITADHGGHDRSHGDNCPEDMTIPMFFCGRYFQHGRKLEHACLLDLAPTIAWLTGVAAVREWEGHIIPHL</sequence>
<evidence type="ECO:0000313" key="5">
    <source>
        <dbReference type="Proteomes" id="UP000261166"/>
    </source>
</evidence>
<evidence type="ECO:0000313" key="4">
    <source>
        <dbReference type="Proteomes" id="UP000260812"/>
    </source>
</evidence>
<dbReference type="InterPro" id="IPR017850">
    <property type="entry name" value="Alkaline_phosphatase_core_sf"/>
</dbReference>
<dbReference type="PANTHER" id="PTHR10151">
    <property type="entry name" value="ECTONUCLEOTIDE PYROPHOSPHATASE/PHOSPHODIESTERASE"/>
    <property type="match status" value="1"/>
</dbReference>
<proteinExistence type="predicted"/>
<dbReference type="AlphaFoldDB" id="A0A3E3IDF6"/>
<evidence type="ECO:0000256" key="1">
    <source>
        <dbReference type="SAM" id="Phobius"/>
    </source>
</evidence>
<feature type="transmembrane region" description="Helical" evidence="1">
    <location>
        <begin position="61"/>
        <end position="80"/>
    </location>
</feature>
<dbReference type="Gene3D" id="3.40.720.10">
    <property type="entry name" value="Alkaline Phosphatase, subunit A"/>
    <property type="match status" value="1"/>
</dbReference>
<keyword evidence="1" id="KW-0812">Transmembrane</keyword>
<dbReference type="OrthoDB" id="9779418at2"/>
<protein>
    <recommendedName>
        <fullName evidence="6">Alkaline phosphatase family protein</fullName>
    </recommendedName>
</protein>
<dbReference type="PANTHER" id="PTHR10151:SF120">
    <property type="entry name" value="BIS(5'-ADENOSYL)-TRIPHOSPHATASE"/>
    <property type="match status" value="1"/>
</dbReference>
<evidence type="ECO:0008006" key="6">
    <source>
        <dbReference type="Google" id="ProtNLM"/>
    </source>
</evidence>
<dbReference type="Proteomes" id="UP000261166">
    <property type="component" value="Unassembled WGS sequence"/>
</dbReference>
<accession>A0A3E3IDF6</accession>